<keyword evidence="1" id="KW-0597">Phosphoprotein</keyword>
<evidence type="ECO:0000313" key="6">
    <source>
        <dbReference type="EMBL" id="MFC4065818.1"/>
    </source>
</evidence>
<evidence type="ECO:0000256" key="1">
    <source>
        <dbReference type="ARBA" id="ARBA00022553"/>
    </source>
</evidence>
<keyword evidence="7" id="KW-1185">Reference proteome</keyword>
<dbReference type="PROSITE" id="PS50110">
    <property type="entry name" value="RESPONSE_REGULATORY"/>
    <property type="match status" value="1"/>
</dbReference>
<feature type="region of interest" description="Disordered" evidence="4">
    <location>
        <begin position="554"/>
        <end position="593"/>
    </location>
</feature>
<evidence type="ECO:0000256" key="4">
    <source>
        <dbReference type="SAM" id="MobiDB-lite"/>
    </source>
</evidence>
<feature type="coiled-coil region" evidence="3">
    <location>
        <begin position="1000"/>
        <end position="1027"/>
    </location>
</feature>
<feature type="domain" description="Response regulatory" evidence="5">
    <location>
        <begin position="1266"/>
        <end position="1380"/>
    </location>
</feature>
<dbReference type="PANTHER" id="PTHR44591">
    <property type="entry name" value="STRESS RESPONSE REGULATOR PROTEIN 1"/>
    <property type="match status" value="1"/>
</dbReference>
<organism evidence="6 7">
    <name type="scientific">Actinoplanes subglobosus</name>
    <dbReference type="NCBI Taxonomy" id="1547892"/>
    <lineage>
        <taxon>Bacteria</taxon>
        <taxon>Bacillati</taxon>
        <taxon>Actinomycetota</taxon>
        <taxon>Actinomycetes</taxon>
        <taxon>Micromonosporales</taxon>
        <taxon>Micromonosporaceae</taxon>
        <taxon>Actinoplanes</taxon>
    </lineage>
</organism>
<dbReference type="Gene3D" id="3.40.50.2300">
    <property type="match status" value="1"/>
</dbReference>
<evidence type="ECO:0000256" key="3">
    <source>
        <dbReference type="SAM" id="Coils"/>
    </source>
</evidence>
<reference evidence="7" key="1">
    <citation type="journal article" date="2019" name="Int. J. Syst. Evol. Microbiol.">
        <title>The Global Catalogue of Microorganisms (GCM) 10K type strain sequencing project: providing services to taxonomists for standard genome sequencing and annotation.</title>
        <authorList>
            <consortium name="The Broad Institute Genomics Platform"/>
            <consortium name="The Broad Institute Genome Sequencing Center for Infectious Disease"/>
            <person name="Wu L."/>
            <person name="Ma J."/>
        </authorList>
    </citation>
    <scope>NUCLEOTIDE SEQUENCE [LARGE SCALE GENOMIC DNA]</scope>
    <source>
        <strain evidence="7">TBRC 5832</strain>
    </source>
</reference>
<evidence type="ECO:0000313" key="7">
    <source>
        <dbReference type="Proteomes" id="UP001595867"/>
    </source>
</evidence>
<dbReference type="InterPro" id="IPR050595">
    <property type="entry name" value="Bact_response_regulator"/>
</dbReference>
<dbReference type="Pfam" id="PF00072">
    <property type="entry name" value="Response_reg"/>
    <property type="match status" value="1"/>
</dbReference>
<keyword evidence="3" id="KW-0175">Coiled coil</keyword>
<protein>
    <submittedName>
        <fullName evidence="6">Response regulator</fullName>
    </submittedName>
</protein>
<proteinExistence type="predicted"/>
<dbReference type="InterPro" id="IPR001789">
    <property type="entry name" value="Sig_transdc_resp-reg_receiver"/>
</dbReference>
<dbReference type="RefSeq" id="WP_378066804.1">
    <property type="nucleotide sequence ID" value="NZ_JBHSBL010000013.1"/>
</dbReference>
<evidence type="ECO:0000259" key="5">
    <source>
        <dbReference type="PROSITE" id="PS50110"/>
    </source>
</evidence>
<comment type="caution">
    <text evidence="2">Lacks conserved residue(s) required for the propagation of feature annotation.</text>
</comment>
<dbReference type="Proteomes" id="UP001595867">
    <property type="component" value="Unassembled WGS sequence"/>
</dbReference>
<dbReference type="EMBL" id="JBHSBL010000013">
    <property type="protein sequence ID" value="MFC4065818.1"/>
    <property type="molecule type" value="Genomic_DNA"/>
</dbReference>
<dbReference type="SMART" id="SM00448">
    <property type="entry name" value="REC"/>
    <property type="match status" value="1"/>
</dbReference>
<gene>
    <name evidence="6" type="ORF">ACFO0C_12830</name>
</gene>
<dbReference type="Gene3D" id="1.25.40.10">
    <property type="entry name" value="Tetratricopeptide repeat domain"/>
    <property type="match status" value="2"/>
</dbReference>
<name>A0ABV8ITW7_9ACTN</name>
<accession>A0ABV8ITW7</accession>
<dbReference type="SUPFAM" id="SSF52172">
    <property type="entry name" value="CheY-like"/>
    <property type="match status" value="1"/>
</dbReference>
<dbReference type="InterPro" id="IPR011006">
    <property type="entry name" value="CheY-like_superfamily"/>
</dbReference>
<sequence length="1390" mass="146911">MSRGKPISQSAWPTTGPMLDWLRHLDRIHRDNGLRSQRDIAKAMGLSSPTRVGLLVGGRALPADTAQAHSLQTALGGLDDEAARGLRLYRKAAAHQDDRTETPTWWERSGYLDRVRDLAPRELLGRDTELDTLAEFCGGDIACARWQAPARAGKTALFSWFALHPPPDTWVLSFFVTARLAGQSDSTAFSDAMLDQLAALTGETVPPGALAGAREGMRRQLLRVALRRAATAGRRLVILVDGLDEDRGVRPGSGLASIASLLPRRPEPHLRVLVAGRPDPPLPADVDADHLLHDAVVRDLAPSPYARRVALLAAEELKEALAGPDRLNEEVLGLVTAAGGGLTGDDVEQLTGRARYELDTLLHGVFGRTLAERGSVFHYTHETLREQAVHRFGNHKLGQYRDRLAAWASTFRDRGWPPSTPDYLLRSYQLMLADAGDLPGLVALGTDRARHDRMLAVTGGDTAALAEIAAAQHLVARQPVPDLVVAARLAFHRDALTARNLAVPVRLPAVWALLGHQVRAAAMADGITDSHCRALTHAALASTVARHLTPAAAPASSTVDSSPSASASPSAAALSSPSAAASPSPSASAELGCSEPARAAAEAALDAAETIADRFRRAEALAAAARAMADAGDHMRARSITDRIENDLYRAEALVALAEAAARHGDLPAATALAREITNPLRRGYALAAVAAHTGSPEDAAALAKEIPHPLHRAHALARADHLADAEAIVDRMGGAHPPGTAYDLARAHAAISTAATRASDPGAAARHAELAGHTARQVRACWRTSMAVVLADATDEHRYLDEAADQARTIADPDRRANALATLAEAAARHGMESAAELAEESGAAARGAVDVYARQHHFRILTEAMIDAGDLDRAERLAREAPPSERGALLARLAAAHLHAGDLARGCAFADAALDDEHPNTYRRDELLTGLPALMSALDITTAVRFCERLDADHHRAAAALSLAKAIGEHDPASAARLVRSAAREWNDADTLAPLAALGNVDEALALAEQQAEEWQRQLAKVEIFRAAPTPGLAAVIEAGMTEDTHRYGFAEALAEAGMTEAAERVTGHVADADNRAVIHARMAATIAAKDPARAAGWAATAERTARALPEGFGRDHALQSVAEAYHRLGDVRAVCRVVAAIDSVSTRVEAAVGIGAPDLIMSADLDITSITDAREQDKLRAELARISPAGAAHARRITDTGLRAATLAALPGHLVEALGHAHWQHSMQELGSRAPEAAVAVTDDFLAAQPAEPVVARTASGALILIIDDDLNTTEIIQRMLARAGHDVVVRFEGESGVHAAVASHPDLVLTGVVNPPGWSGWQVIEHLRPVSDVPIMVVTGQNRDDPHAHACGLGAGAFLAKPFTAAALDTAVEGLLSRSDRPASWL</sequence>
<dbReference type="InterPro" id="IPR011990">
    <property type="entry name" value="TPR-like_helical_dom_sf"/>
</dbReference>
<dbReference type="CDD" id="cd00156">
    <property type="entry name" value="REC"/>
    <property type="match status" value="1"/>
</dbReference>
<comment type="caution">
    <text evidence="6">The sequence shown here is derived from an EMBL/GenBank/DDBJ whole genome shotgun (WGS) entry which is preliminary data.</text>
</comment>
<evidence type="ECO:0000256" key="2">
    <source>
        <dbReference type="PROSITE-ProRule" id="PRU00169"/>
    </source>
</evidence>
<dbReference type="PANTHER" id="PTHR44591:SF3">
    <property type="entry name" value="RESPONSE REGULATORY DOMAIN-CONTAINING PROTEIN"/>
    <property type="match status" value="1"/>
</dbReference>